<name>A0A3Q0KS08_SCHMA</name>
<dbReference type="AlphaFoldDB" id="A0A3Q0KS08"/>
<keyword evidence="3" id="KW-1185">Reference proteome</keyword>
<dbReference type="Proteomes" id="UP000008854">
    <property type="component" value="Unassembled WGS sequence"/>
</dbReference>
<proteinExistence type="predicted"/>
<accession>A0A3Q0KS08</accession>
<keyword evidence="2" id="KW-1133">Transmembrane helix</keyword>
<evidence type="ECO:0000313" key="4">
    <source>
        <dbReference type="WBParaSite" id="Smp_166300.1"/>
    </source>
</evidence>
<evidence type="ECO:0000256" key="1">
    <source>
        <dbReference type="SAM" id="MobiDB-lite"/>
    </source>
</evidence>
<feature type="region of interest" description="Disordered" evidence="1">
    <location>
        <begin position="389"/>
        <end position="415"/>
    </location>
</feature>
<keyword evidence="2" id="KW-0472">Membrane</keyword>
<keyword evidence="2" id="KW-0812">Transmembrane</keyword>
<sequence>MMIIWNYYNYTLFNFIFILFIIIHKSNHEKCFCYLNSTTNLPYHTTNNTNVKQLIHCSLTQLSYNHSEELSCQRVDKFICIGPYLSNDSHINLSINPWAFSNLFVSNSVNTLQLDFNINTHQLNALTLAGMDGLLNLLARTSLLSWDSCSFIGLPNLHEITLNCKAVFPEFLTFGSFITLIRFVDCEGVPLQFYCIQCIQNPNVYVIRIRPGPPLRQYLVKFTRLSSSSGSSTSSLNNKIIENNENLSPNHHLPLDSCVYGVCSDEMLCRDNLPLKQVQAGIGQPEKPIIEIVSNDEILIPNTTSMDLYDSMQLTSIQPILNTTPSIIEPINTTSVYDIVILTKYGHSKTDHRQKIWIVSAIIILIILFIITLGILIVINYQRKSKHRLKSRSNKSMHNHNNGTHHKSNGRTTQHDSLIITEDGNRIELPDIVSCK</sequence>
<feature type="compositionally biased region" description="Basic residues" evidence="1">
    <location>
        <begin position="389"/>
        <end position="409"/>
    </location>
</feature>
<reference evidence="4" key="2">
    <citation type="submission" date="2018-12" db="UniProtKB">
        <authorList>
            <consortium name="WormBaseParasite"/>
        </authorList>
    </citation>
    <scope>IDENTIFICATION</scope>
    <source>
        <strain evidence="4">Puerto Rican</strain>
    </source>
</reference>
<dbReference type="InParanoid" id="A0A3Q0KS08"/>
<feature type="transmembrane region" description="Helical" evidence="2">
    <location>
        <begin position="7"/>
        <end position="24"/>
    </location>
</feature>
<evidence type="ECO:0000256" key="2">
    <source>
        <dbReference type="SAM" id="Phobius"/>
    </source>
</evidence>
<reference evidence="3" key="1">
    <citation type="journal article" date="2012" name="PLoS Negl. Trop. Dis.">
        <title>A systematically improved high quality genome and transcriptome of the human blood fluke Schistosoma mansoni.</title>
        <authorList>
            <person name="Protasio A.V."/>
            <person name="Tsai I.J."/>
            <person name="Babbage A."/>
            <person name="Nichol S."/>
            <person name="Hunt M."/>
            <person name="Aslett M.A."/>
            <person name="De Silva N."/>
            <person name="Velarde G.S."/>
            <person name="Anderson T.J."/>
            <person name="Clark R.C."/>
            <person name="Davidson C."/>
            <person name="Dillon G.P."/>
            <person name="Holroyd N.E."/>
            <person name="LoVerde P.T."/>
            <person name="Lloyd C."/>
            <person name="McQuillan J."/>
            <person name="Oliveira G."/>
            <person name="Otto T.D."/>
            <person name="Parker-Manuel S.J."/>
            <person name="Quail M.A."/>
            <person name="Wilson R.A."/>
            <person name="Zerlotini A."/>
            <person name="Dunne D.W."/>
            <person name="Berriman M."/>
        </authorList>
    </citation>
    <scope>NUCLEOTIDE SEQUENCE [LARGE SCALE GENOMIC DNA]</scope>
    <source>
        <strain evidence="3">Puerto Rican</strain>
    </source>
</reference>
<organism evidence="3 4">
    <name type="scientific">Schistosoma mansoni</name>
    <name type="common">Blood fluke</name>
    <dbReference type="NCBI Taxonomy" id="6183"/>
    <lineage>
        <taxon>Eukaryota</taxon>
        <taxon>Metazoa</taxon>
        <taxon>Spiralia</taxon>
        <taxon>Lophotrochozoa</taxon>
        <taxon>Platyhelminthes</taxon>
        <taxon>Trematoda</taxon>
        <taxon>Digenea</taxon>
        <taxon>Strigeidida</taxon>
        <taxon>Schistosomatoidea</taxon>
        <taxon>Schistosomatidae</taxon>
        <taxon>Schistosoma</taxon>
    </lineage>
</organism>
<evidence type="ECO:0000313" key="3">
    <source>
        <dbReference type="Proteomes" id="UP000008854"/>
    </source>
</evidence>
<feature type="transmembrane region" description="Helical" evidence="2">
    <location>
        <begin position="356"/>
        <end position="381"/>
    </location>
</feature>
<dbReference type="WBParaSite" id="Smp_166300.1">
    <property type="protein sequence ID" value="Smp_166300.1"/>
    <property type="gene ID" value="Smp_166300"/>
</dbReference>
<protein>
    <submittedName>
        <fullName evidence="4">Protein kinase domain-containing protein</fullName>
    </submittedName>
</protein>